<evidence type="ECO:0000256" key="7">
    <source>
        <dbReference type="ARBA" id="ARBA00022962"/>
    </source>
</evidence>
<evidence type="ECO:0000256" key="1">
    <source>
        <dbReference type="ARBA" id="ARBA00022490"/>
    </source>
</evidence>
<evidence type="ECO:0000256" key="3">
    <source>
        <dbReference type="ARBA" id="ARBA00022741"/>
    </source>
</evidence>
<dbReference type="EMBL" id="MGAR01000027">
    <property type="protein sequence ID" value="OGK51489.1"/>
    <property type="molecule type" value="Genomic_DNA"/>
</dbReference>
<keyword evidence="5" id="KW-0378">Hydrolase</keyword>
<evidence type="ECO:0000256" key="2">
    <source>
        <dbReference type="ARBA" id="ARBA00022598"/>
    </source>
</evidence>
<dbReference type="Proteomes" id="UP000176480">
    <property type="component" value="Unassembled WGS sequence"/>
</dbReference>
<dbReference type="PROSITE" id="PS51273">
    <property type="entry name" value="GATASE_TYPE_1"/>
    <property type="match status" value="1"/>
</dbReference>
<dbReference type="NCBIfam" id="TIGR01737">
    <property type="entry name" value="FGAM_synth_I"/>
    <property type="match status" value="1"/>
</dbReference>
<gene>
    <name evidence="8" type="ORF">A2966_01375</name>
</gene>
<dbReference type="Gene3D" id="3.40.50.880">
    <property type="match status" value="1"/>
</dbReference>
<dbReference type="Pfam" id="PF13507">
    <property type="entry name" value="GATase_5"/>
    <property type="match status" value="1"/>
</dbReference>
<dbReference type="GO" id="GO:0016787">
    <property type="term" value="F:hydrolase activity"/>
    <property type="evidence" value="ECO:0007669"/>
    <property type="project" value="UniProtKB-KW"/>
</dbReference>
<keyword evidence="6" id="KW-0067">ATP-binding</keyword>
<proteinExistence type="predicted"/>
<evidence type="ECO:0000313" key="8">
    <source>
        <dbReference type="EMBL" id="OGK51489.1"/>
    </source>
</evidence>
<keyword evidence="2" id="KW-0436">Ligase</keyword>
<dbReference type="STRING" id="1802067.A2966_01375"/>
<keyword evidence="1" id="KW-0963">Cytoplasm</keyword>
<dbReference type="CDD" id="cd01740">
    <property type="entry name" value="GATase1_FGAR_AT"/>
    <property type="match status" value="1"/>
</dbReference>
<evidence type="ECO:0000256" key="4">
    <source>
        <dbReference type="ARBA" id="ARBA00022755"/>
    </source>
</evidence>
<dbReference type="SMART" id="SM01211">
    <property type="entry name" value="GATase_5"/>
    <property type="match status" value="1"/>
</dbReference>
<name>A0A1F7J7A5_9BACT</name>
<dbReference type="PIRSF" id="PIRSF001586">
    <property type="entry name" value="FGAM_synth_I"/>
    <property type="match status" value="1"/>
</dbReference>
<organism evidence="8 9">
    <name type="scientific">Candidatus Roizmanbacteria bacterium RIFCSPLOWO2_01_FULL_41_22</name>
    <dbReference type="NCBI Taxonomy" id="1802067"/>
    <lineage>
        <taxon>Bacteria</taxon>
        <taxon>Candidatus Roizmaniibacteriota</taxon>
    </lineage>
</organism>
<accession>A0A1F7J7A5</accession>
<protein>
    <submittedName>
        <fullName evidence="8">Phosphoribosylformylglycinamidine synthase I</fullName>
    </submittedName>
</protein>
<dbReference type="GO" id="GO:0005524">
    <property type="term" value="F:ATP binding"/>
    <property type="evidence" value="ECO:0007669"/>
    <property type="project" value="UniProtKB-KW"/>
</dbReference>
<dbReference type="GO" id="GO:0006189">
    <property type="term" value="P:'de novo' IMP biosynthetic process"/>
    <property type="evidence" value="ECO:0007669"/>
    <property type="project" value="InterPro"/>
</dbReference>
<sequence length="267" mass="29981">MVKPRVLIMAGYGLNCESETKFAFETAGAKADIIHINDLIAGLAKLKNYQIMAFPGGFSYGDDTGSGNAYANRLRNHLWLKLTSFVKNDKLVIGICNGFQILVNLGLLPALNKRYGKREVALVHNDSARYTVRWVDLKVINQSPWLMNMTTLSLPIAHGEGRFYADNQVMQKLNEKKLIALKYVKGEIYKAQQLPSNPNGALQDIAGITDESGRIFGLMPHPERAIFFTHLPHWTLLKETYLREGKNLPTNGPGLQIFQNAVNYFQK</sequence>
<evidence type="ECO:0000313" key="9">
    <source>
        <dbReference type="Proteomes" id="UP000176480"/>
    </source>
</evidence>
<reference evidence="8 9" key="1">
    <citation type="journal article" date="2016" name="Nat. Commun.">
        <title>Thousands of microbial genomes shed light on interconnected biogeochemical processes in an aquifer system.</title>
        <authorList>
            <person name="Anantharaman K."/>
            <person name="Brown C.T."/>
            <person name="Hug L.A."/>
            <person name="Sharon I."/>
            <person name="Castelle C.J."/>
            <person name="Probst A.J."/>
            <person name="Thomas B.C."/>
            <person name="Singh A."/>
            <person name="Wilkins M.J."/>
            <person name="Karaoz U."/>
            <person name="Brodie E.L."/>
            <person name="Williams K.H."/>
            <person name="Hubbard S.S."/>
            <person name="Banfield J.F."/>
        </authorList>
    </citation>
    <scope>NUCLEOTIDE SEQUENCE [LARGE SCALE GENOMIC DNA]</scope>
</reference>
<keyword evidence="3" id="KW-0547">Nucleotide-binding</keyword>
<dbReference type="InterPro" id="IPR010075">
    <property type="entry name" value="PRibForGlyAmidine_synth_PurQ"/>
</dbReference>
<keyword evidence="4" id="KW-0658">Purine biosynthesis</keyword>
<evidence type="ECO:0000256" key="5">
    <source>
        <dbReference type="ARBA" id="ARBA00022801"/>
    </source>
</evidence>
<dbReference type="PANTHER" id="PTHR10099">
    <property type="entry name" value="PHOSPHORIBOSYLFORMYLGLYCINAMIDINE SYNTHASE"/>
    <property type="match status" value="1"/>
</dbReference>
<dbReference type="SUPFAM" id="SSF52317">
    <property type="entry name" value="Class I glutamine amidotransferase-like"/>
    <property type="match status" value="1"/>
</dbReference>
<dbReference type="InterPro" id="IPR029062">
    <property type="entry name" value="Class_I_gatase-like"/>
</dbReference>
<comment type="caution">
    <text evidence="8">The sequence shown here is derived from an EMBL/GenBank/DDBJ whole genome shotgun (WGS) entry which is preliminary data.</text>
</comment>
<dbReference type="PANTHER" id="PTHR10099:SF1">
    <property type="entry name" value="PHOSPHORIBOSYLFORMYLGLYCINAMIDINE SYNTHASE"/>
    <property type="match status" value="1"/>
</dbReference>
<keyword evidence="7" id="KW-0315">Glutamine amidotransferase</keyword>
<dbReference type="GO" id="GO:0005737">
    <property type="term" value="C:cytoplasm"/>
    <property type="evidence" value="ECO:0007669"/>
    <property type="project" value="TreeGrafter"/>
</dbReference>
<dbReference type="AlphaFoldDB" id="A0A1F7J7A5"/>
<evidence type="ECO:0000256" key="6">
    <source>
        <dbReference type="ARBA" id="ARBA00022840"/>
    </source>
</evidence>
<dbReference type="GO" id="GO:0004642">
    <property type="term" value="F:phosphoribosylformylglycinamidine synthase activity"/>
    <property type="evidence" value="ECO:0007669"/>
    <property type="project" value="InterPro"/>
</dbReference>